<comment type="caution">
    <text evidence="2">The sequence shown here is derived from an EMBL/GenBank/DDBJ whole genome shotgun (WGS) entry which is preliminary data.</text>
</comment>
<dbReference type="SUPFAM" id="SSF56300">
    <property type="entry name" value="Metallo-dependent phosphatases"/>
    <property type="match status" value="1"/>
</dbReference>
<protein>
    <recommendedName>
        <fullName evidence="1">Calcineurin-like phosphoesterase domain-containing protein</fullName>
    </recommendedName>
</protein>
<proteinExistence type="predicted"/>
<evidence type="ECO:0000313" key="2">
    <source>
        <dbReference type="EMBL" id="OAG28389.1"/>
    </source>
</evidence>
<dbReference type="GO" id="GO:0016787">
    <property type="term" value="F:hydrolase activity"/>
    <property type="evidence" value="ECO:0007669"/>
    <property type="project" value="InterPro"/>
</dbReference>
<dbReference type="AlphaFoldDB" id="A0A177EBL1"/>
<dbReference type="Gene3D" id="3.60.21.10">
    <property type="match status" value="1"/>
</dbReference>
<dbReference type="RefSeq" id="WP_068541039.1">
    <property type="nucleotide sequence ID" value="NZ_LSFI01000006.1"/>
</dbReference>
<dbReference type="Pfam" id="PF00149">
    <property type="entry name" value="Metallophos"/>
    <property type="match status" value="1"/>
</dbReference>
<dbReference type="InterPro" id="IPR004843">
    <property type="entry name" value="Calcineurin-like_PHP"/>
</dbReference>
<feature type="domain" description="Calcineurin-like phosphoesterase" evidence="1">
    <location>
        <begin position="5"/>
        <end position="220"/>
    </location>
</feature>
<sequence>MSSIKYVVLSDLHLGEEDSLLTNLKPGVAEEGPLQPSPVLKKLGQGLEELLRNNSAKPELVIIGDGLEMALAGVHQAAMAFERLIEEFFIKRHLFSGIVYVPGNHDHHLWETAREIQYSNFVERKKSPGDFLPEPWHISTVFPEKDYHFVPSPFLQKLVNRYPALQEVKVKILYPVFGLISNEEKRIVCLHHGHLLESIYRLMSKLKVALFPEEKEPETLNEIEKENFAWIDFFWSTMGRSGKVGTKIERIYEMLLVPATFKDLIANLARALAEKFDLPFIPERWEDDLIEKAVAKFLRENFLPERQMEKTILAGKTEKELRWFIEGPILHEIKKALPVDEEELSTYQFQFVFGHTHKPFARLDKFKPFKPWTKVFNTGGWVIDRLELIHTYGAKLILISDDLEVIPLELFRQGRLEPPQVSYVKSPDEPLPPIVAGLQEKLKSPVWQEFVEVVQSAAQVRVGHLRRRLFGL</sequence>
<dbReference type="EMBL" id="LSFI01000006">
    <property type="protein sequence ID" value="OAG28389.1"/>
    <property type="molecule type" value="Genomic_DNA"/>
</dbReference>
<dbReference type="Proteomes" id="UP000076964">
    <property type="component" value="Unassembled WGS sequence"/>
</dbReference>
<dbReference type="STRING" id="1795632.TH606_02085"/>
<dbReference type="OrthoDB" id="9802481at2"/>
<gene>
    <name evidence="2" type="ORF">TH606_02085</name>
</gene>
<evidence type="ECO:0000259" key="1">
    <source>
        <dbReference type="Pfam" id="PF00149"/>
    </source>
</evidence>
<reference evidence="2 3" key="1">
    <citation type="submission" date="2016-02" db="EMBL/GenBank/DDBJ databases">
        <title>Draft genome sequence of Thermodesulfatator sp. S606.</title>
        <authorList>
            <person name="Lai Q."/>
            <person name="Cao J."/>
            <person name="Dupont S."/>
            <person name="Shao Z."/>
            <person name="Jebbar M."/>
            <person name="Alain K."/>
        </authorList>
    </citation>
    <scope>NUCLEOTIDE SEQUENCE [LARGE SCALE GENOMIC DNA]</scope>
    <source>
        <strain evidence="2 3">S606</strain>
    </source>
</reference>
<dbReference type="InterPro" id="IPR029052">
    <property type="entry name" value="Metallo-depent_PP-like"/>
</dbReference>
<accession>A0A177EBL1</accession>
<organism evidence="2 3">
    <name type="scientific">Thermodesulfatator autotrophicus</name>
    <dbReference type="NCBI Taxonomy" id="1795632"/>
    <lineage>
        <taxon>Bacteria</taxon>
        <taxon>Pseudomonadati</taxon>
        <taxon>Thermodesulfobacteriota</taxon>
        <taxon>Thermodesulfobacteria</taxon>
        <taxon>Thermodesulfobacteriales</taxon>
        <taxon>Thermodesulfatatoraceae</taxon>
        <taxon>Thermodesulfatator</taxon>
    </lineage>
</organism>
<keyword evidence="3" id="KW-1185">Reference proteome</keyword>
<evidence type="ECO:0000313" key="3">
    <source>
        <dbReference type="Proteomes" id="UP000076964"/>
    </source>
</evidence>
<name>A0A177EBL1_9BACT</name>